<dbReference type="PANTHER" id="PTHR42928:SF1">
    <property type="entry name" value="BLR4371 PROTEIN"/>
    <property type="match status" value="1"/>
</dbReference>
<dbReference type="InterPro" id="IPR005064">
    <property type="entry name" value="BUG"/>
</dbReference>
<evidence type="ECO:0000256" key="2">
    <source>
        <dbReference type="SAM" id="SignalP"/>
    </source>
</evidence>
<evidence type="ECO:0000256" key="1">
    <source>
        <dbReference type="ARBA" id="ARBA00006987"/>
    </source>
</evidence>
<dbReference type="Gene3D" id="3.40.190.150">
    <property type="entry name" value="Bordetella uptake gene, domain 1"/>
    <property type="match status" value="1"/>
</dbReference>
<dbReference type="NCBIfam" id="TIGR01409">
    <property type="entry name" value="TAT_signal_seq"/>
    <property type="match status" value="1"/>
</dbReference>
<evidence type="ECO:0000313" key="4">
    <source>
        <dbReference type="Proteomes" id="UP000317303"/>
    </source>
</evidence>
<dbReference type="PANTHER" id="PTHR42928">
    <property type="entry name" value="TRICARBOXYLATE-BINDING PROTEIN"/>
    <property type="match status" value="1"/>
</dbReference>
<dbReference type="AlphaFoldDB" id="A0A660CHY2"/>
<sequence>MVHPISRRNFLIGGALGVAAAGLAGCAPPQAAFKASGPGVVDVVIPYAAGGGTDTWARFVTPYFAELQKNVSRYQFENIAGGESVTGTNAYVEAGVNDGRHILVSSGTTYLQGMLEHGNVEFDFRKMVPLVLHGTGGILYSNAASGIRSMEDLLEAGSRVKIGGISASGLDLVPLLALEVLGATVTGVFGFEGRGPSRLALERGETDIDFQTTSTWLGPLSSMAESGDIHPLFSVGVLKDGKVVRDPNMPDVPTLEEIYRDLHGEAPSGLAYEAYQSFVTPAFYYQKGFWSNAGTSDELVDAYAEMVGKLNRNQKFLDEAAGALGGYELQPGHGNAEIFRKALDIRPAALRHAKRFLTNEYGAVLG</sequence>
<protein>
    <submittedName>
        <fullName evidence="3">Secreted protein</fullName>
    </submittedName>
</protein>
<gene>
    <name evidence="3" type="ORF">JD82_02488</name>
</gene>
<dbReference type="EMBL" id="VLJV01000001">
    <property type="protein sequence ID" value="TWH20641.1"/>
    <property type="molecule type" value="Genomic_DNA"/>
</dbReference>
<dbReference type="OrthoDB" id="8627412at2"/>
<name>A0A660CHY2_9PSEU</name>
<organism evidence="3 4">
    <name type="scientific">Prauserella rugosa</name>
    <dbReference type="NCBI Taxonomy" id="43354"/>
    <lineage>
        <taxon>Bacteria</taxon>
        <taxon>Bacillati</taxon>
        <taxon>Actinomycetota</taxon>
        <taxon>Actinomycetes</taxon>
        <taxon>Pseudonocardiales</taxon>
        <taxon>Pseudonocardiaceae</taxon>
        <taxon>Prauserella</taxon>
    </lineage>
</organism>
<dbReference type="RefSeq" id="WP_051757648.1">
    <property type="nucleotide sequence ID" value="NZ_JOIJ01000005.1"/>
</dbReference>
<dbReference type="InterPro" id="IPR006311">
    <property type="entry name" value="TAT_signal"/>
</dbReference>
<dbReference type="PROSITE" id="PS51318">
    <property type="entry name" value="TAT"/>
    <property type="match status" value="1"/>
</dbReference>
<comment type="caution">
    <text evidence="3">The sequence shown here is derived from an EMBL/GenBank/DDBJ whole genome shotgun (WGS) entry which is preliminary data.</text>
</comment>
<dbReference type="Proteomes" id="UP000317303">
    <property type="component" value="Unassembled WGS sequence"/>
</dbReference>
<dbReference type="PROSITE" id="PS51257">
    <property type="entry name" value="PROKAR_LIPOPROTEIN"/>
    <property type="match status" value="1"/>
</dbReference>
<dbReference type="Gene3D" id="3.40.190.10">
    <property type="entry name" value="Periplasmic binding protein-like II"/>
    <property type="match status" value="1"/>
</dbReference>
<keyword evidence="4" id="KW-1185">Reference proteome</keyword>
<feature type="signal peptide" evidence="2">
    <location>
        <begin position="1"/>
        <end position="31"/>
    </location>
</feature>
<dbReference type="InterPro" id="IPR042100">
    <property type="entry name" value="Bug_dom1"/>
</dbReference>
<proteinExistence type="inferred from homology"/>
<comment type="similarity">
    <text evidence="1">Belongs to the UPF0065 (bug) family.</text>
</comment>
<evidence type="ECO:0000313" key="3">
    <source>
        <dbReference type="EMBL" id="TWH20641.1"/>
    </source>
</evidence>
<keyword evidence="2" id="KW-0732">Signal</keyword>
<reference evidence="3 4" key="1">
    <citation type="submission" date="2019-07" db="EMBL/GenBank/DDBJ databases">
        <title>R&amp;d 2014.</title>
        <authorList>
            <person name="Klenk H.-P."/>
        </authorList>
    </citation>
    <scope>NUCLEOTIDE SEQUENCE [LARGE SCALE GENOMIC DNA]</scope>
    <source>
        <strain evidence="3 4">DSM 43194</strain>
    </source>
</reference>
<accession>A0A660CHY2</accession>
<dbReference type="InterPro" id="IPR019546">
    <property type="entry name" value="TAT_signal_bac_arc"/>
</dbReference>
<feature type="chain" id="PRO_5025060809" evidence="2">
    <location>
        <begin position="32"/>
        <end position="366"/>
    </location>
</feature>